<keyword evidence="3" id="KW-1185">Reference proteome</keyword>
<reference evidence="2 3" key="1">
    <citation type="submission" date="2021-07" db="EMBL/GenBank/DDBJ databases">
        <title>Sphingomonas sp.</title>
        <authorList>
            <person name="Feng G."/>
            <person name="Li J."/>
            <person name="Pan M."/>
        </authorList>
    </citation>
    <scope>NUCLEOTIDE SEQUENCE [LARGE SCALE GENOMIC DNA]</scope>
    <source>
        <strain evidence="2 3">RRHST34</strain>
    </source>
</reference>
<dbReference type="SUPFAM" id="SSF81301">
    <property type="entry name" value="Nucleotidyltransferase"/>
    <property type="match status" value="1"/>
</dbReference>
<feature type="compositionally biased region" description="Polar residues" evidence="1">
    <location>
        <begin position="158"/>
        <end position="169"/>
    </location>
</feature>
<evidence type="ECO:0000313" key="3">
    <source>
        <dbReference type="Proteomes" id="UP000759103"/>
    </source>
</evidence>
<proteinExistence type="predicted"/>
<feature type="region of interest" description="Disordered" evidence="1">
    <location>
        <begin position="149"/>
        <end position="169"/>
    </location>
</feature>
<dbReference type="EMBL" id="JAHXZN010000005">
    <property type="protein sequence ID" value="MBW6532023.1"/>
    <property type="molecule type" value="Genomic_DNA"/>
</dbReference>
<dbReference type="InterPro" id="IPR043519">
    <property type="entry name" value="NT_sf"/>
</dbReference>
<dbReference type="Gene3D" id="3.30.460.40">
    <property type="match status" value="1"/>
</dbReference>
<organism evidence="2 3">
    <name type="scientific">Sphingomonas citri</name>
    <dbReference type="NCBI Taxonomy" id="2862499"/>
    <lineage>
        <taxon>Bacteria</taxon>
        <taxon>Pseudomonadati</taxon>
        <taxon>Pseudomonadota</taxon>
        <taxon>Alphaproteobacteria</taxon>
        <taxon>Sphingomonadales</taxon>
        <taxon>Sphingomonadaceae</taxon>
        <taxon>Sphingomonas</taxon>
    </lineage>
</organism>
<protein>
    <submittedName>
        <fullName evidence="2">Uncharacterized protein</fullName>
    </submittedName>
</protein>
<evidence type="ECO:0000256" key="1">
    <source>
        <dbReference type="SAM" id="MobiDB-lite"/>
    </source>
</evidence>
<evidence type="ECO:0000313" key="2">
    <source>
        <dbReference type="EMBL" id="MBW6532023.1"/>
    </source>
</evidence>
<dbReference type="RefSeq" id="WP_219749384.1">
    <property type="nucleotide sequence ID" value="NZ_JAHXZN010000005.1"/>
</dbReference>
<dbReference type="Proteomes" id="UP000759103">
    <property type="component" value="Unassembled WGS sequence"/>
</dbReference>
<sequence length="169" mass="18129">MSPLAAALDEVATTLRGARDPWWVIGSAAAWLHGAATSVADIDVLLSPRDAHDVIAAWCGDVVIGAPGEHFRSCPFARLEGATLPIELMAGLRVCSAGRWLAVRPATRQSVGEVHVPEPPELEAMFALFGRPKDRLRADLLRELGERSSGRSLRDGETLSSNIITMPRG</sequence>
<comment type="caution">
    <text evidence="2">The sequence shown here is derived from an EMBL/GenBank/DDBJ whole genome shotgun (WGS) entry which is preliminary data.</text>
</comment>
<accession>A0ABS7BQY8</accession>
<gene>
    <name evidence="2" type="ORF">KZ820_14880</name>
</gene>
<name>A0ABS7BQY8_9SPHN</name>